<organism evidence="6 7">
    <name type="scientific">Butyrivibrio proteoclasticus (strain ATCC 51982 / DSM 14932 / B316)</name>
    <name type="common">Clostridium proteoclasticum</name>
    <dbReference type="NCBI Taxonomy" id="515622"/>
    <lineage>
        <taxon>Bacteria</taxon>
        <taxon>Bacillati</taxon>
        <taxon>Bacillota</taxon>
        <taxon>Clostridia</taxon>
        <taxon>Lachnospirales</taxon>
        <taxon>Lachnospiraceae</taxon>
        <taxon>Butyrivibrio</taxon>
    </lineage>
</organism>
<dbReference type="InterPro" id="IPR049169">
    <property type="entry name" value="Glyco_hydro_120_ins"/>
</dbReference>
<dbReference type="RefSeq" id="WP_013281144.1">
    <property type="nucleotide sequence ID" value="NC_014387.1"/>
</dbReference>
<dbReference type="HOGENOM" id="CLU_014875_0_0_9"/>
<sequence>MQIYVAGNVLRSGDGTVNHPFKTISEAAQLAKAGDTVFVGPGIYREWVRPVNSGCEDKRITYISTSRSEAVITGAEELKGWEQFENLWRIRIHNSFFGSYNPYIDTVHGDWFSSMDNAPHTGDIYLNGKSMYEVFDLGACMHPTTDKRSWDPDFTEYVWYTAQENDETVIYANFQGKNPNIESVELSVRKACFCPEYDNVNYITVSGFGIRCAATQWAPPTAVQEGMISPRWSKGWIIEDCDIAESKCCGISLGKYYQKGNNNKWTTTWVKDGTQTQRDAVCQAVNDGWDKETVGSHIVRRCDIHDCGQAGIVGNLGGAFCVIEDNHIHHINNKHNLAGAEIGGIKLHAAIDTIIRRNHIDHCTRGIWLDWEAQGTRVSQNFLHDNVPPQGTIIDSGLSLGEDIFIEVSHGPTIVDHNLLLSDIACRLSTQGIAFVHNLISGSFTYVGSGTDNGGKRFASDRFTPYHVPHSTSIAGFMTILHGDARFYNNIFLQKKVRQDLLEYCVSREADTMDKNNFICGTCPYNAFPTAAEYFSGFYKGAVKDKGSKDHYYDHLPVYLAGNAYFNGARPCDTEKCHVDKDHKISFYIDEEDGRYTLHTNLYEYLPRNITFPINSEVLGVAFEPEARFENPDGSEIVFDRDYFGRKRGIKPVAGPFEECRTDRFTVQTPGFGSYLIRHQEKARISEKKDESGEILEEVKEKKTTIYVEPTDEAPNLEEIQEPNFTIDEDEFEQENKVSEINSNVLLTGCDACGIKFPFEGGLFQVSDMFVKGNEVWLYDNTNEKLVELDLEYGIYHNLKRWSVGALQSLDVAEDPNIEGLVRTAGTLLCILSKSMTHDAADTCDTIQSKVNSGIEPKGIKMRFTPKYLKFIRNKKFITLEDVIYRMSRGSMDVVTERLENVKKES</sequence>
<dbReference type="PANTHER" id="PTHR40088">
    <property type="entry name" value="PECTATE LYASE (EUROFUNG)"/>
    <property type="match status" value="1"/>
</dbReference>
<proteinExistence type="predicted"/>
<keyword evidence="7" id="KW-1185">Reference proteome</keyword>
<evidence type="ECO:0000256" key="2">
    <source>
        <dbReference type="ARBA" id="ARBA00022525"/>
    </source>
</evidence>
<evidence type="ECO:0000256" key="1">
    <source>
        <dbReference type="ARBA" id="ARBA00004613"/>
    </source>
</evidence>
<feature type="domain" description="Glycoside hydrolase 120 insertion" evidence="5">
    <location>
        <begin position="79"/>
        <end position="186"/>
    </location>
</feature>
<comment type="subcellular location">
    <subcellularLocation>
        <location evidence="1">Secreted</location>
    </subcellularLocation>
</comment>
<dbReference type="PANTHER" id="PTHR40088:SF2">
    <property type="entry name" value="SECRETED SUGAR HYDROLASE"/>
    <property type="match status" value="1"/>
</dbReference>
<evidence type="ECO:0000313" key="7">
    <source>
        <dbReference type="Proteomes" id="UP000001299"/>
    </source>
</evidence>
<dbReference type="InterPro" id="IPR039448">
    <property type="entry name" value="Beta_helix"/>
</dbReference>
<evidence type="ECO:0000256" key="3">
    <source>
        <dbReference type="ARBA" id="ARBA00022729"/>
    </source>
</evidence>
<protein>
    <submittedName>
        <fullName evidence="6">Xylosidase</fullName>
    </submittedName>
</protein>
<feature type="domain" description="Right handed beta helix" evidence="4">
    <location>
        <begin position="296"/>
        <end position="395"/>
    </location>
</feature>
<dbReference type="Pfam" id="PF13229">
    <property type="entry name" value="Beta_helix"/>
    <property type="match status" value="1"/>
</dbReference>
<evidence type="ECO:0000259" key="4">
    <source>
        <dbReference type="Pfam" id="PF13229"/>
    </source>
</evidence>
<evidence type="ECO:0000259" key="5">
    <source>
        <dbReference type="Pfam" id="PF21258"/>
    </source>
</evidence>
<dbReference type="InterPro" id="IPR013780">
    <property type="entry name" value="Glyco_hydro_b"/>
</dbReference>
<dbReference type="Proteomes" id="UP000001299">
    <property type="component" value="Chromosome 1"/>
</dbReference>
<gene>
    <name evidence="6" type="ordered locus">bpr_I1754</name>
</gene>
<accession>E0RXR3</accession>
<dbReference type="AlphaFoldDB" id="E0RXR3"/>
<dbReference type="CAZy" id="GH120">
    <property type="family name" value="Glycoside Hydrolase Family 120"/>
</dbReference>
<dbReference type="eggNOG" id="COG1653">
    <property type="taxonomic scope" value="Bacteria"/>
</dbReference>
<dbReference type="GO" id="GO:0016837">
    <property type="term" value="F:carbon-oxygen lyase activity, acting on polysaccharides"/>
    <property type="evidence" value="ECO:0007669"/>
    <property type="project" value="TreeGrafter"/>
</dbReference>
<keyword evidence="2" id="KW-0964">Secreted</keyword>
<evidence type="ECO:0000313" key="6">
    <source>
        <dbReference type="EMBL" id="ADL34490.1"/>
    </source>
</evidence>
<dbReference type="STRING" id="515622.bpr_I1754"/>
<dbReference type="EMBL" id="CP001810">
    <property type="protein sequence ID" value="ADL34490.1"/>
    <property type="molecule type" value="Genomic_DNA"/>
</dbReference>
<dbReference type="KEGG" id="bpb:bpr_I1754"/>
<dbReference type="InterPro" id="IPR011050">
    <property type="entry name" value="Pectin_lyase_fold/virulence"/>
</dbReference>
<dbReference type="InterPro" id="IPR012334">
    <property type="entry name" value="Pectin_lyas_fold"/>
</dbReference>
<dbReference type="Gene3D" id="2.160.20.10">
    <property type="entry name" value="Single-stranded right-handed beta-helix, Pectin lyase-like"/>
    <property type="match status" value="1"/>
</dbReference>
<dbReference type="GO" id="GO:0005576">
    <property type="term" value="C:extracellular region"/>
    <property type="evidence" value="ECO:0007669"/>
    <property type="project" value="UniProtKB-SubCell"/>
</dbReference>
<dbReference type="Pfam" id="PF21258">
    <property type="entry name" value="Glyco_hydro_120_ins"/>
    <property type="match status" value="1"/>
</dbReference>
<dbReference type="SUPFAM" id="SSF51126">
    <property type="entry name" value="Pectin lyase-like"/>
    <property type="match status" value="1"/>
</dbReference>
<reference evidence="6 7" key="1">
    <citation type="journal article" date="2010" name="PLoS ONE">
        <title>The glycobiome of the rumen bacterium Butyrivibrio proteoclasticus B316(T) highlights adaptation to a polysaccharide-rich environment.</title>
        <authorList>
            <person name="Kelly W.J."/>
            <person name="Leahy S.C."/>
            <person name="Altermann E."/>
            <person name="Yeoman C.J."/>
            <person name="Dunne J.C."/>
            <person name="Kong Z."/>
            <person name="Pacheco D.M."/>
            <person name="Li D."/>
            <person name="Noel S.J."/>
            <person name="Moon C.D."/>
            <person name="Cookson A.L."/>
            <person name="Attwood G.T."/>
        </authorList>
    </citation>
    <scope>NUCLEOTIDE SEQUENCE [LARGE SCALE GENOMIC DNA]</scope>
    <source>
        <strain evidence="7">ATCC 51982 / DSM 14932 / B316</strain>
    </source>
</reference>
<name>E0RXR3_BUTPB</name>
<keyword evidence="3" id="KW-0732">Signal</keyword>
<dbReference type="Gene3D" id="2.60.40.1180">
    <property type="entry name" value="Golgi alpha-mannosidase II"/>
    <property type="match status" value="1"/>
</dbReference>
<dbReference type="InterPro" id="IPR052052">
    <property type="entry name" value="Polysaccharide_Lyase_9"/>
</dbReference>